<keyword evidence="1" id="KW-0732">Signal</keyword>
<dbReference type="Pfam" id="PF01764">
    <property type="entry name" value="Lipase_3"/>
    <property type="match status" value="1"/>
</dbReference>
<comment type="caution">
    <text evidence="3">The sequence shown here is derived from an EMBL/GenBank/DDBJ whole genome shotgun (WGS) entry which is preliminary data.</text>
</comment>
<dbReference type="EMBL" id="JAEPRE010000013">
    <property type="protein sequence ID" value="KAG2236761.1"/>
    <property type="molecule type" value="Genomic_DNA"/>
</dbReference>
<protein>
    <recommendedName>
        <fullName evidence="2">Fungal lipase-type domain-containing protein</fullName>
    </recommendedName>
</protein>
<evidence type="ECO:0000256" key="1">
    <source>
        <dbReference type="SAM" id="SignalP"/>
    </source>
</evidence>
<dbReference type="Proteomes" id="UP000613177">
    <property type="component" value="Unassembled WGS sequence"/>
</dbReference>
<reference evidence="3" key="1">
    <citation type="submission" date="2021-01" db="EMBL/GenBank/DDBJ databases">
        <title>Metabolic potential, ecology and presence of endohyphal bacteria is reflected in genomic diversity of Mucoromycotina.</title>
        <authorList>
            <person name="Muszewska A."/>
            <person name="Okrasinska A."/>
            <person name="Steczkiewicz K."/>
            <person name="Drgas O."/>
            <person name="Orlowska M."/>
            <person name="Perlinska-Lenart U."/>
            <person name="Aleksandrzak-Piekarczyk T."/>
            <person name="Szatraj K."/>
            <person name="Zielenkiewicz U."/>
            <person name="Pilsyk S."/>
            <person name="Malc E."/>
            <person name="Mieczkowski P."/>
            <person name="Kruszewska J.S."/>
            <person name="Biernat P."/>
            <person name="Pawlowska J."/>
        </authorList>
    </citation>
    <scope>NUCLEOTIDE SEQUENCE</scope>
    <source>
        <strain evidence="3">WA0000018081</strain>
    </source>
</reference>
<feature type="chain" id="PRO_5034998420" description="Fungal lipase-type domain-containing protein" evidence="1">
    <location>
        <begin position="25"/>
        <end position="375"/>
    </location>
</feature>
<dbReference type="GO" id="GO:0006629">
    <property type="term" value="P:lipid metabolic process"/>
    <property type="evidence" value="ECO:0007669"/>
    <property type="project" value="InterPro"/>
</dbReference>
<evidence type="ECO:0000313" key="3">
    <source>
        <dbReference type="EMBL" id="KAG2236761.1"/>
    </source>
</evidence>
<proteinExistence type="predicted"/>
<dbReference type="SUPFAM" id="SSF53474">
    <property type="entry name" value="alpha/beta-Hydrolases"/>
    <property type="match status" value="1"/>
</dbReference>
<feature type="domain" description="Fungal lipase-type" evidence="2">
    <location>
        <begin position="203"/>
        <end position="319"/>
    </location>
</feature>
<dbReference type="CDD" id="cd00519">
    <property type="entry name" value="Lipase_3"/>
    <property type="match status" value="1"/>
</dbReference>
<name>A0A8H7SYM4_9FUNG</name>
<dbReference type="InterPro" id="IPR051218">
    <property type="entry name" value="Sec_MonoDiacylglyc_Lipase"/>
</dbReference>
<accession>A0A8H7SYM4</accession>
<dbReference type="InterPro" id="IPR002921">
    <property type="entry name" value="Fungal_lipase-type"/>
</dbReference>
<feature type="signal peptide" evidence="1">
    <location>
        <begin position="1"/>
        <end position="24"/>
    </location>
</feature>
<sequence>MVALTSVTKCIALIFIMTISLSDAAPVAESKQPQTATPYYDGTNVTDYTLPPIISSRTKPNSSPVFVGNLNAEAESVEKNKAWFISHGGNYNNVTAKRDANSVGGMTLDLPDIVPPIPTSVKTESVVIASSEQLAKFKFHAALAATSYCRAVVPLGKWNCENCLKYVPDGKLLVTFSSLLADTNGFVLKSDAQKTIHLVFRGTNSIRSSITGAKVHKGFLASYNEVVNTFFPVLKAALDANPTYKVEVSGHSLGGAQALLAGMDLYQREKRLTPKNLSIYTVGCPRVGNPAFAYYVDSTGIPFSRSVNNRDVVPHVPPQFIGYLHPGVEVWDKYDSKTQICTANIETDLCSNTIVPFTSIIDHLTYYGINEGLCL</sequence>
<evidence type="ECO:0000313" key="4">
    <source>
        <dbReference type="Proteomes" id="UP000613177"/>
    </source>
</evidence>
<dbReference type="AlphaFoldDB" id="A0A8H7SYM4"/>
<keyword evidence="4" id="KW-1185">Reference proteome</keyword>
<dbReference type="PANTHER" id="PTHR45856">
    <property type="entry name" value="ALPHA/BETA-HYDROLASES SUPERFAMILY PROTEIN"/>
    <property type="match status" value="1"/>
</dbReference>
<dbReference type="Gene3D" id="3.40.50.1820">
    <property type="entry name" value="alpha/beta hydrolase"/>
    <property type="match status" value="1"/>
</dbReference>
<gene>
    <name evidence="3" type="ORF">INT48_006945</name>
</gene>
<dbReference type="PANTHER" id="PTHR45856:SF11">
    <property type="entry name" value="FUNGAL LIPASE-LIKE DOMAIN-CONTAINING PROTEIN"/>
    <property type="match status" value="1"/>
</dbReference>
<evidence type="ECO:0000259" key="2">
    <source>
        <dbReference type="Pfam" id="PF01764"/>
    </source>
</evidence>
<organism evidence="3 4">
    <name type="scientific">Thamnidium elegans</name>
    <dbReference type="NCBI Taxonomy" id="101142"/>
    <lineage>
        <taxon>Eukaryota</taxon>
        <taxon>Fungi</taxon>
        <taxon>Fungi incertae sedis</taxon>
        <taxon>Mucoromycota</taxon>
        <taxon>Mucoromycotina</taxon>
        <taxon>Mucoromycetes</taxon>
        <taxon>Mucorales</taxon>
        <taxon>Mucorineae</taxon>
        <taxon>Mucoraceae</taxon>
        <taxon>Thamnidium</taxon>
    </lineage>
</organism>
<dbReference type="InterPro" id="IPR029058">
    <property type="entry name" value="AB_hydrolase_fold"/>
</dbReference>